<feature type="domain" description="NACHT" evidence="1">
    <location>
        <begin position="276"/>
        <end position="431"/>
    </location>
</feature>
<gene>
    <name evidence="2" type="ORF">MNOR_LOCUS33373</name>
</gene>
<dbReference type="Gene3D" id="3.40.50.300">
    <property type="entry name" value="P-loop containing nucleotide triphosphate hydrolases"/>
    <property type="match status" value="1"/>
</dbReference>
<comment type="caution">
    <text evidence="2">The sequence shown here is derived from an EMBL/GenBank/DDBJ whole genome shotgun (WGS) entry which is preliminary data.</text>
</comment>
<evidence type="ECO:0000313" key="3">
    <source>
        <dbReference type="Proteomes" id="UP001497623"/>
    </source>
</evidence>
<evidence type="ECO:0000313" key="2">
    <source>
        <dbReference type="EMBL" id="CAL4166233.1"/>
    </source>
</evidence>
<dbReference type="Proteomes" id="UP001497623">
    <property type="component" value="Unassembled WGS sequence"/>
</dbReference>
<evidence type="ECO:0000259" key="1">
    <source>
        <dbReference type="Pfam" id="PF05729"/>
    </source>
</evidence>
<reference evidence="2 3" key="1">
    <citation type="submission" date="2024-05" db="EMBL/GenBank/DDBJ databases">
        <authorList>
            <person name="Wallberg A."/>
        </authorList>
    </citation>
    <scope>NUCLEOTIDE SEQUENCE [LARGE SCALE GENOMIC DNA]</scope>
</reference>
<keyword evidence="3" id="KW-1185">Reference proteome</keyword>
<dbReference type="EMBL" id="CAXKWB010047955">
    <property type="protein sequence ID" value="CAL4166233.1"/>
    <property type="molecule type" value="Genomic_DNA"/>
</dbReference>
<protein>
    <recommendedName>
        <fullName evidence="1">NACHT domain-containing protein</fullName>
    </recommendedName>
</protein>
<dbReference type="PANTHER" id="PTHR46312:SF2">
    <property type="entry name" value="NUCLEOTIDE-BINDING OLIGOMERIZATION DOMAIN-CONTAINING PROTEIN 2-LIKE"/>
    <property type="match status" value="1"/>
</dbReference>
<dbReference type="AlphaFoldDB" id="A0AAV2S922"/>
<dbReference type="Pfam" id="PF05729">
    <property type="entry name" value="NACHT"/>
    <property type="match status" value="1"/>
</dbReference>
<organism evidence="2 3">
    <name type="scientific">Meganyctiphanes norvegica</name>
    <name type="common">Northern krill</name>
    <name type="synonym">Thysanopoda norvegica</name>
    <dbReference type="NCBI Taxonomy" id="48144"/>
    <lineage>
        <taxon>Eukaryota</taxon>
        <taxon>Metazoa</taxon>
        <taxon>Ecdysozoa</taxon>
        <taxon>Arthropoda</taxon>
        <taxon>Crustacea</taxon>
        <taxon>Multicrustacea</taxon>
        <taxon>Malacostraca</taxon>
        <taxon>Eumalacostraca</taxon>
        <taxon>Eucarida</taxon>
        <taxon>Euphausiacea</taxon>
        <taxon>Euphausiidae</taxon>
        <taxon>Meganyctiphanes</taxon>
    </lineage>
</organism>
<dbReference type="InterPro" id="IPR027417">
    <property type="entry name" value="P-loop_NTPase"/>
</dbReference>
<sequence>MASASSTPIITDDEINKLKIIHSLNTLGQAILLEVYQHVKPFPNSQSIKDHLIQDVHMPEHIFRNNFNATMINVIEGNTESGDTYDISLLIKCIKVLSMHYEPHSQWKWRNENELECRCQKLADKRNEVFHSFSGICTLDMRKQLNDIEKLLIDILDSLAMRFPMESTQMNDYKLNINDRISNILSQPLGKSEIRLCLLQKCIKIFRDEIPSYKTRCKEWGKLKILDFLLGNRTFHDIKILFTEVIVKQSNSHKKNTNVKCNDILILASSSCILLIDSEAGGGKTTIFRFGINDWGEGGIIMNTSGYDYIFPMIFRNPHICSVKELIKGLIPDITKHISMDNILDCIADPSFKILFFCDGYDEKNEKSLQLFSEICDLKEKYPHIRVVVTSRPESVREFYYNIGTDHYIEHLQVLGIHESKRGEFLKKYHDELIMVGLSNESTEELLLFFAQCSARHKDLYRLPINLVILAWLWGQNPDKARTIKSAAGLYTAIVDILNEKLIRRILQSHCDVMHNLKGDMDKLKDLIDSFKEMVYNESLAAVRYDRIFIDDTGVRTLREFCESHGLPFLELKGVYLLSKLEWENIHTLKEVLELPHKGFLDYYTAKCIESKLLQMKKNTIHLHEKCRDNSKNENETTTNSRENVIKKIILDVYGADYQKLNLAKYQNILQLLGGILALKDNDLVEEHGQEIIDLIIETGVRNNTQWYDIYNDFNLNEAAAAKFGKLIAPNLNIDNFTIDDANVEVLSTLIQYVDINEVSININSALMPTQLPNLISVLKNKQCHIRILNIRDEQVEMWNTSITQKAKICIDKVDIKDINTNLSFLSCTISITECYLQFLWRDLHISVPDMTEWPIKHLWTAVHTLDVLPTTMEVLGLGLLVDPVTRLALDPGLAHLKEHCPHLEHLGVHVTSGTVTSHLPNLPDITWINSKRRVRQGIKLFLSRLSDTHDLEWAICTTKSLQPEGGYQYLVFPSCGLSVDQLTELVRQMAAEGVTVHGGVEVSSPENDENKWMSLHHVTNAVLRCRLSWWENDDELRTSTGW</sequence>
<dbReference type="InterPro" id="IPR007111">
    <property type="entry name" value="NACHT_NTPase"/>
</dbReference>
<name>A0AAV2S922_MEGNR</name>
<proteinExistence type="predicted"/>
<dbReference type="PANTHER" id="PTHR46312">
    <property type="entry name" value="NACHT DOMAIN-CONTAINING PROTEIN"/>
    <property type="match status" value="1"/>
</dbReference>
<accession>A0AAV2S922</accession>